<protein>
    <recommendedName>
        <fullName evidence="1">Carboxymuconolactone decarboxylase-like domain-containing protein</fullName>
    </recommendedName>
</protein>
<dbReference type="EMBL" id="BMHK01000010">
    <property type="protein sequence ID" value="GGC00798.1"/>
    <property type="molecule type" value="Genomic_DNA"/>
</dbReference>
<dbReference type="Proteomes" id="UP000608154">
    <property type="component" value="Unassembled WGS sequence"/>
</dbReference>
<dbReference type="InterPro" id="IPR029032">
    <property type="entry name" value="AhpD-like"/>
</dbReference>
<sequence length="132" mass="14551">MSGEDRLTRGIRTYQRLRGKEVAKPLINAAEGDDAAAVRARYALEACFGDIWDRSGLCLRSRSLVTLGILIARALPEELKNHFRIALRNGLTPDELSEVVLHATPYVGFPESAFAVRCLEDVLREPVEGNGS</sequence>
<dbReference type="GO" id="GO:0051920">
    <property type="term" value="F:peroxiredoxin activity"/>
    <property type="evidence" value="ECO:0007669"/>
    <property type="project" value="InterPro"/>
</dbReference>
<evidence type="ECO:0000259" key="1">
    <source>
        <dbReference type="Pfam" id="PF02627"/>
    </source>
</evidence>
<evidence type="ECO:0000313" key="2">
    <source>
        <dbReference type="EMBL" id="GGC00798.1"/>
    </source>
</evidence>
<feature type="domain" description="Carboxymuconolactone decarboxylase-like" evidence="1">
    <location>
        <begin position="41"/>
        <end position="121"/>
    </location>
</feature>
<dbReference type="PANTHER" id="PTHR33570:SF2">
    <property type="entry name" value="CARBOXYMUCONOLACTONE DECARBOXYLASE-LIKE DOMAIN-CONTAINING PROTEIN"/>
    <property type="match status" value="1"/>
</dbReference>
<dbReference type="SUPFAM" id="SSF69118">
    <property type="entry name" value="AhpD-like"/>
    <property type="match status" value="1"/>
</dbReference>
<name>A0A916TS46_9SPHN</name>
<dbReference type="RefSeq" id="WP_188770882.1">
    <property type="nucleotide sequence ID" value="NZ_BMHK01000010.1"/>
</dbReference>
<organism evidence="2 3">
    <name type="scientific">Novosphingobium endophyticum</name>
    <dbReference type="NCBI Taxonomy" id="1955250"/>
    <lineage>
        <taxon>Bacteria</taxon>
        <taxon>Pseudomonadati</taxon>
        <taxon>Pseudomonadota</taxon>
        <taxon>Alphaproteobacteria</taxon>
        <taxon>Sphingomonadales</taxon>
        <taxon>Sphingomonadaceae</taxon>
        <taxon>Novosphingobium</taxon>
    </lineage>
</organism>
<dbReference type="Gene3D" id="1.20.1290.10">
    <property type="entry name" value="AhpD-like"/>
    <property type="match status" value="1"/>
</dbReference>
<reference evidence="2" key="2">
    <citation type="submission" date="2020-09" db="EMBL/GenBank/DDBJ databases">
        <authorList>
            <person name="Sun Q."/>
            <person name="Zhou Y."/>
        </authorList>
    </citation>
    <scope>NUCLEOTIDE SEQUENCE</scope>
    <source>
        <strain evidence="2">CGMCC 1.15095</strain>
    </source>
</reference>
<keyword evidence="3" id="KW-1185">Reference proteome</keyword>
<reference evidence="2" key="1">
    <citation type="journal article" date="2014" name="Int. J. Syst. Evol. Microbiol.">
        <title>Complete genome sequence of Corynebacterium casei LMG S-19264T (=DSM 44701T), isolated from a smear-ripened cheese.</title>
        <authorList>
            <consortium name="US DOE Joint Genome Institute (JGI-PGF)"/>
            <person name="Walter F."/>
            <person name="Albersmeier A."/>
            <person name="Kalinowski J."/>
            <person name="Ruckert C."/>
        </authorList>
    </citation>
    <scope>NUCLEOTIDE SEQUENCE</scope>
    <source>
        <strain evidence="2">CGMCC 1.15095</strain>
    </source>
</reference>
<proteinExistence type="predicted"/>
<accession>A0A916TS46</accession>
<dbReference type="InterPro" id="IPR052512">
    <property type="entry name" value="4CMD/NDH-1_regulator"/>
</dbReference>
<comment type="caution">
    <text evidence="2">The sequence shown here is derived from an EMBL/GenBank/DDBJ whole genome shotgun (WGS) entry which is preliminary data.</text>
</comment>
<gene>
    <name evidence="2" type="ORF">GCM10011494_19210</name>
</gene>
<dbReference type="Pfam" id="PF02627">
    <property type="entry name" value="CMD"/>
    <property type="match status" value="1"/>
</dbReference>
<dbReference type="AlphaFoldDB" id="A0A916TS46"/>
<evidence type="ECO:0000313" key="3">
    <source>
        <dbReference type="Proteomes" id="UP000608154"/>
    </source>
</evidence>
<dbReference type="PANTHER" id="PTHR33570">
    <property type="entry name" value="4-CARBOXYMUCONOLACTONE DECARBOXYLASE FAMILY PROTEIN"/>
    <property type="match status" value="1"/>
</dbReference>
<dbReference type="InterPro" id="IPR003779">
    <property type="entry name" value="CMD-like"/>
</dbReference>